<evidence type="ECO:0000313" key="1">
    <source>
        <dbReference type="EMBL" id="QCE10366.1"/>
    </source>
</evidence>
<dbReference type="EMBL" id="CP039354">
    <property type="protein sequence ID" value="QCE10366.1"/>
    <property type="molecule type" value="Genomic_DNA"/>
</dbReference>
<dbReference type="Proteomes" id="UP000501690">
    <property type="component" value="Linkage Group LG10"/>
</dbReference>
<protein>
    <submittedName>
        <fullName evidence="1">Uncharacterized protein</fullName>
    </submittedName>
</protein>
<dbReference type="AlphaFoldDB" id="A0A4D6N9G3"/>
<dbReference type="EMBL" id="CP039354">
    <property type="protein sequence ID" value="QCE10367.1"/>
    <property type="molecule type" value="Genomic_DNA"/>
</dbReference>
<reference evidence="1 3" key="1">
    <citation type="submission" date="2019-04" db="EMBL/GenBank/DDBJ databases">
        <title>An improved genome assembly and genetic linkage map for asparagus bean, Vigna unguiculata ssp. sesquipedialis.</title>
        <authorList>
            <person name="Xia Q."/>
            <person name="Zhang R."/>
            <person name="Dong Y."/>
        </authorList>
    </citation>
    <scope>NUCLEOTIDE SEQUENCE [LARGE SCALE GENOMIC DNA]</scope>
    <source>
        <tissue evidence="1">Leaf</tissue>
    </source>
</reference>
<name>A0A4D6N9G3_VIGUN</name>
<accession>A0A4D6N9G3</accession>
<proteinExistence type="predicted"/>
<organism evidence="1 3">
    <name type="scientific">Vigna unguiculata</name>
    <name type="common">Cowpea</name>
    <dbReference type="NCBI Taxonomy" id="3917"/>
    <lineage>
        <taxon>Eukaryota</taxon>
        <taxon>Viridiplantae</taxon>
        <taxon>Streptophyta</taxon>
        <taxon>Embryophyta</taxon>
        <taxon>Tracheophyta</taxon>
        <taxon>Spermatophyta</taxon>
        <taxon>Magnoliopsida</taxon>
        <taxon>eudicotyledons</taxon>
        <taxon>Gunneridae</taxon>
        <taxon>Pentapetalae</taxon>
        <taxon>rosids</taxon>
        <taxon>fabids</taxon>
        <taxon>Fabales</taxon>
        <taxon>Fabaceae</taxon>
        <taxon>Papilionoideae</taxon>
        <taxon>50 kb inversion clade</taxon>
        <taxon>NPAAA clade</taxon>
        <taxon>indigoferoid/millettioid clade</taxon>
        <taxon>Phaseoleae</taxon>
        <taxon>Vigna</taxon>
    </lineage>
</organism>
<gene>
    <name evidence="1" type="ORF">DEO72_LG10g1596</name>
    <name evidence="2" type="ORF">DEO72_LG10g1597</name>
</gene>
<sequence>MNGDETHRMTNKIDLTITEGFTGGGVFADADTLKALELRMHQLGGCRRRARMEVADVGHAGEAATDGGTAVDKYFD</sequence>
<evidence type="ECO:0000313" key="2">
    <source>
        <dbReference type="EMBL" id="QCE10367.1"/>
    </source>
</evidence>
<keyword evidence="3" id="KW-1185">Reference proteome</keyword>
<evidence type="ECO:0000313" key="3">
    <source>
        <dbReference type="Proteomes" id="UP000501690"/>
    </source>
</evidence>